<dbReference type="EMBL" id="JABJWZ010000278">
    <property type="protein sequence ID" value="MBB1255996.1"/>
    <property type="molecule type" value="Genomic_DNA"/>
</dbReference>
<name>A0A7W3WPC4_9ACTN</name>
<dbReference type="SUPFAM" id="SSF54427">
    <property type="entry name" value="NTF2-like"/>
    <property type="match status" value="1"/>
</dbReference>
<dbReference type="Proteomes" id="UP000525686">
    <property type="component" value="Unassembled WGS sequence"/>
</dbReference>
<evidence type="ECO:0000313" key="2">
    <source>
        <dbReference type="Proteomes" id="UP000525686"/>
    </source>
</evidence>
<organism evidence="1 2">
    <name type="scientific">Streptomyces alkaliterrae</name>
    <dbReference type="NCBI Taxonomy" id="2213162"/>
    <lineage>
        <taxon>Bacteria</taxon>
        <taxon>Bacillati</taxon>
        <taxon>Actinomycetota</taxon>
        <taxon>Actinomycetes</taxon>
        <taxon>Kitasatosporales</taxon>
        <taxon>Streptomycetaceae</taxon>
        <taxon>Streptomyces</taxon>
    </lineage>
</organism>
<sequence>MPTESVTGYRPTEEDLCSLAEWFEHYDNSSAAGDVPRTADLAVFPLNLVTDDSTARAWCGQWDREQYLTTMGAVMGGDESDDESAEGTRFDSTRTPFFLSPSLAVVFSRSTMTVGGRTHQLDYADVLVRADGQWRFQTMLQPGWGDMLKGGDAG</sequence>
<evidence type="ECO:0000313" key="1">
    <source>
        <dbReference type="EMBL" id="MBB1255996.1"/>
    </source>
</evidence>
<reference evidence="2" key="1">
    <citation type="submission" date="2020-05" db="EMBL/GenBank/DDBJ databases">
        <title>Classification of alakaliphilic streptomycetes isolated from an alkaline soil next to Lonar Crater, India and a proposal for the recognition of Streptomyces alkaliterrae sp. nov.</title>
        <authorList>
            <person name="Golinska P."/>
        </authorList>
    </citation>
    <scope>NUCLEOTIDE SEQUENCE [LARGE SCALE GENOMIC DNA]</scope>
    <source>
        <strain evidence="2">OF3</strain>
    </source>
</reference>
<dbReference type="RefSeq" id="WP_181355230.1">
    <property type="nucleotide sequence ID" value="NZ_JABJWZ010000278.1"/>
</dbReference>
<dbReference type="InterPro" id="IPR032710">
    <property type="entry name" value="NTF2-like_dom_sf"/>
</dbReference>
<accession>A0A7W3WPC4</accession>
<comment type="caution">
    <text evidence="1">The sequence shown here is derived from an EMBL/GenBank/DDBJ whole genome shotgun (WGS) entry which is preliminary data.</text>
</comment>
<protein>
    <submittedName>
        <fullName evidence="1">Nuclear transport factor 2 family protein</fullName>
    </submittedName>
</protein>
<proteinExistence type="predicted"/>
<dbReference type="AlphaFoldDB" id="A0A7W3WPC4"/>
<gene>
    <name evidence="1" type="ORF">H3146_21920</name>
</gene>